<sequence length="258" mass="28972">MGTGNAAKKTAKRAAKINLDTKQQPVQQRSVETFELILDVTAQLLGDVGVERLSTNMVCEKAGISPPALYRYFPNKYAILKELGARLMACQNRAYREWLEAEQQLAYDGSREASTRGLRDMQSRINAATMAFPGAAWIMRALRAVPTLRHIRLDSHESVTETSYAALRGRYPHADEAELRLSMRLSTEVMYAATEMVIDNPQLDGDLINAEVADMVVRYYDKFVENEEAYAGALKKRAAAKKQAKPKTTPTARKTRRR</sequence>
<reference evidence="5 6" key="1">
    <citation type="submission" date="2024-06" db="EMBL/GenBank/DDBJ databases">
        <title>Sorghum-associated microbial communities from plants grown in Nebraska, USA.</title>
        <authorList>
            <person name="Schachtman D."/>
        </authorList>
    </citation>
    <scope>NUCLEOTIDE SEQUENCE [LARGE SCALE GENOMIC DNA]</scope>
    <source>
        <strain evidence="5 6">1073</strain>
    </source>
</reference>
<evidence type="ECO:0000256" key="2">
    <source>
        <dbReference type="PROSITE-ProRule" id="PRU00335"/>
    </source>
</evidence>
<dbReference type="InterPro" id="IPR023772">
    <property type="entry name" value="DNA-bd_HTH_TetR-type_CS"/>
</dbReference>
<keyword evidence="6" id="KW-1185">Reference proteome</keyword>
<gene>
    <name evidence="5" type="ORF">ABIC75_000251</name>
</gene>
<dbReference type="PANTHER" id="PTHR30055">
    <property type="entry name" value="HTH-TYPE TRANSCRIPTIONAL REGULATOR RUTR"/>
    <property type="match status" value="1"/>
</dbReference>
<protein>
    <submittedName>
        <fullName evidence="5">AcrR family transcriptional regulator</fullName>
    </submittedName>
</protein>
<dbReference type="InterPro" id="IPR050109">
    <property type="entry name" value="HTH-type_TetR-like_transc_reg"/>
</dbReference>
<organism evidence="5 6">
    <name type="scientific">Dyella japonica</name>
    <dbReference type="NCBI Taxonomy" id="231455"/>
    <lineage>
        <taxon>Bacteria</taxon>
        <taxon>Pseudomonadati</taxon>
        <taxon>Pseudomonadota</taxon>
        <taxon>Gammaproteobacteria</taxon>
        <taxon>Lysobacterales</taxon>
        <taxon>Rhodanobacteraceae</taxon>
        <taxon>Dyella</taxon>
    </lineage>
</organism>
<dbReference type="RefSeq" id="WP_354012045.1">
    <property type="nucleotide sequence ID" value="NZ_JBEPMU010000001.1"/>
</dbReference>
<feature type="DNA-binding region" description="H-T-H motif" evidence="2">
    <location>
        <begin position="54"/>
        <end position="73"/>
    </location>
</feature>
<dbReference type="Pfam" id="PF00440">
    <property type="entry name" value="TetR_N"/>
    <property type="match status" value="1"/>
</dbReference>
<evidence type="ECO:0000256" key="1">
    <source>
        <dbReference type="ARBA" id="ARBA00023125"/>
    </source>
</evidence>
<evidence type="ECO:0000313" key="5">
    <source>
        <dbReference type="EMBL" id="MET3650549.1"/>
    </source>
</evidence>
<accession>A0ABV2JNY0</accession>
<dbReference type="PANTHER" id="PTHR30055:SF223">
    <property type="entry name" value="HTH-TYPE TRANSCRIPTIONAL REGULATOR UIDR"/>
    <property type="match status" value="1"/>
</dbReference>
<name>A0ABV2JNY0_9GAMM</name>
<feature type="domain" description="HTH tetR-type" evidence="4">
    <location>
        <begin position="31"/>
        <end position="91"/>
    </location>
</feature>
<keyword evidence="1 2" id="KW-0238">DNA-binding</keyword>
<dbReference type="InterPro" id="IPR009057">
    <property type="entry name" value="Homeodomain-like_sf"/>
</dbReference>
<dbReference type="InterPro" id="IPR001647">
    <property type="entry name" value="HTH_TetR"/>
</dbReference>
<dbReference type="PROSITE" id="PS01081">
    <property type="entry name" value="HTH_TETR_1"/>
    <property type="match status" value="1"/>
</dbReference>
<dbReference type="Gene3D" id="1.10.357.10">
    <property type="entry name" value="Tetracycline Repressor, domain 2"/>
    <property type="match status" value="1"/>
</dbReference>
<proteinExistence type="predicted"/>
<evidence type="ECO:0000256" key="3">
    <source>
        <dbReference type="SAM" id="MobiDB-lite"/>
    </source>
</evidence>
<dbReference type="PROSITE" id="PS50977">
    <property type="entry name" value="HTH_TETR_2"/>
    <property type="match status" value="1"/>
</dbReference>
<dbReference type="SUPFAM" id="SSF46689">
    <property type="entry name" value="Homeodomain-like"/>
    <property type="match status" value="1"/>
</dbReference>
<dbReference type="PRINTS" id="PR00455">
    <property type="entry name" value="HTHTETR"/>
</dbReference>
<evidence type="ECO:0000313" key="6">
    <source>
        <dbReference type="Proteomes" id="UP001549184"/>
    </source>
</evidence>
<comment type="caution">
    <text evidence="5">The sequence shown here is derived from an EMBL/GenBank/DDBJ whole genome shotgun (WGS) entry which is preliminary data.</text>
</comment>
<feature type="region of interest" description="Disordered" evidence="3">
    <location>
        <begin position="236"/>
        <end position="258"/>
    </location>
</feature>
<evidence type="ECO:0000259" key="4">
    <source>
        <dbReference type="PROSITE" id="PS50977"/>
    </source>
</evidence>
<feature type="compositionally biased region" description="Basic residues" evidence="3">
    <location>
        <begin position="236"/>
        <end position="245"/>
    </location>
</feature>
<dbReference type="Proteomes" id="UP001549184">
    <property type="component" value="Unassembled WGS sequence"/>
</dbReference>
<dbReference type="EMBL" id="JBEPMU010000001">
    <property type="protein sequence ID" value="MET3650549.1"/>
    <property type="molecule type" value="Genomic_DNA"/>
</dbReference>